<gene>
    <name evidence="12" type="ORF">LITE_LOCUS38039</name>
</gene>
<evidence type="ECO:0008006" key="14">
    <source>
        <dbReference type="Google" id="ProtNLM"/>
    </source>
</evidence>
<feature type="transmembrane region" description="Helical" evidence="9">
    <location>
        <begin position="319"/>
        <end position="336"/>
    </location>
</feature>
<keyword evidence="13" id="KW-1185">Reference proteome</keyword>
<name>A0AAV0PFJ1_9ROSI</name>
<evidence type="ECO:0000259" key="10">
    <source>
        <dbReference type="PROSITE" id="PS50836"/>
    </source>
</evidence>
<proteinExistence type="predicted"/>
<organism evidence="12 13">
    <name type="scientific">Linum tenue</name>
    <dbReference type="NCBI Taxonomy" id="586396"/>
    <lineage>
        <taxon>Eukaryota</taxon>
        <taxon>Viridiplantae</taxon>
        <taxon>Streptophyta</taxon>
        <taxon>Embryophyta</taxon>
        <taxon>Tracheophyta</taxon>
        <taxon>Spermatophyta</taxon>
        <taxon>Magnoliopsida</taxon>
        <taxon>eudicotyledons</taxon>
        <taxon>Gunneridae</taxon>
        <taxon>Pentapetalae</taxon>
        <taxon>rosids</taxon>
        <taxon>fabids</taxon>
        <taxon>Malpighiales</taxon>
        <taxon>Linaceae</taxon>
        <taxon>Linum</taxon>
    </lineage>
</organism>
<evidence type="ECO:0000256" key="7">
    <source>
        <dbReference type="ARBA" id="ARBA00023136"/>
    </source>
</evidence>
<dbReference type="AlphaFoldDB" id="A0AAV0PFJ1"/>
<dbReference type="InterPro" id="IPR006593">
    <property type="entry name" value="Cyt_b561/ferric_Rdtase_TM"/>
</dbReference>
<evidence type="ECO:0000256" key="2">
    <source>
        <dbReference type="ARBA" id="ARBA00022448"/>
    </source>
</evidence>
<dbReference type="Pfam" id="PF03188">
    <property type="entry name" value="Cytochrom_B561"/>
    <property type="match status" value="1"/>
</dbReference>
<feature type="compositionally biased region" description="Polar residues" evidence="8">
    <location>
        <begin position="423"/>
        <end position="433"/>
    </location>
</feature>
<dbReference type="Proteomes" id="UP001154282">
    <property type="component" value="Unassembled WGS sequence"/>
</dbReference>
<protein>
    <recommendedName>
        <fullName evidence="14">Cytochrome b561 and DOMON domain-containing protein</fullName>
    </recommendedName>
</protein>
<dbReference type="Pfam" id="PF03351">
    <property type="entry name" value="DOMON"/>
    <property type="match status" value="1"/>
</dbReference>
<keyword evidence="7 9" id="KW-0472">Membrane</keyword>
<reference evidence="12" key="1">
    <citation type="submission" date="2022-08" db="EMBL/GenBank/DDBJ databases">
        <authorList>
            <person name="Gutierrez-Valencia J."/>
        </authorList>
    </citation>
    <scope>NUCLEOTIDE SEQUENCE</scope>
</reference>
<feature type="compositionally biased region" description="Low complexity" evidence="8">
    <location>
        <begin position="57"/>
        <end position="71"/>
    </location>
</feature>
<feature type="transmembrane region" description="Helical" evidence="9">
    <location>
        <begin position="348"/>
        <end position="371"/>
    </location>
</feature>
<evidence type="ECO:0000256" key="3">
    <source>
        <dbReference type="ARBA" id="ARBA00022692"/>
    </source>
</evidence>
<feature type="region of interest" description="Disordered" evidence="8">
    <location>
        <begin position="46"/>
        <end position="71"/>
    </location>
</feature>
<dbReference type="InterPro" id="IPR045266">
    <property type="entry name" value="DOH_DOMON"/>
</dbReference>
<dbReference type="Gene3D" id="1.20.120.1770">
    <property type="match status" value="1"/>
</dbReference>
<dbReference type="InterPro" id="IPR005018">
    <property type="entry name" value="DOMON_domain"/>
</dbReference>
<evidence type="ECO:0000256" key="9">
    <source>
        <dbReference type="SAM" id="Phobius"/>
    </source>
</evidence>
<dbReference type="CDD" id="cd09631">
    <property type="entry name" value="DOMON_DOH"/>
    <property type="match status" value="1"/>
</dbReference>
<accession>A0AAV0PFJ1</accession>
<dbReference type="SMART" id="SM00664">
    <property type="entry name" value="DoH"/>
    <property type="match status" value="1"/>
</dbReference>
<evidence type="ECO:0000256" key="6">
    <source>
        <dbReference type="ARBA" id="ARBA00022989"/>
    </source>
</evidence>
<dbReference type="PROSITE" id="PS50939">
    <property type="entry name" value="CYTOCHROME_B561"/>
    <property type="match status" value="1"/>
</dbReference>
<evidence type="ECO:0000313" key="12">
    <source>
        <dbReference type="EMBL" id="CAI0469076.1"/>
    </source>
</evidence>
<feature type="transmembrane region" description="Helical" evidence="9">
    <location>
        <begin position="251"/>
        <end position="272"/>
    </location>
</feature>
<evidence type="ECO:0000256" key="1">
    <source>
        <dbReference type="ARBA" id="ARBA00004370"/>
    </source>
</evidence>
<dbReference type="PANTHER" id="PTHR23130">
    <property type="entry name" value="CYTOCHROME B561 AND DOMON DOMAIN-CONTAINING PROTEIN"/>
    <property type="match status" value="1"/>
</dbReference>
<keyword evidence="5" id="KW-0249">Electron transport</keyword>
<evidence type="ECO:0000259" key="11">
    <source>
        <dbReference type="PROSITE" id="PS50939"/>
    </source>
</evidence>
<comment type="subcellular location">
    <subcellularLocation>
        <location evidence="1">Membrane</location>
    </subcellularLocation>
</comment>
<dbReference type="EMBL" id="CAMGYJ010000008">
    <property type="protein sequence ID" value="CAI0469076.1"/>
    <property type="molecule type" value="Genomic_DNA"/>
</dbReference>
<evidence type="ECO:0000256" key="4">
    <source>
        <dbReference type="ARBA" id="ARBA00022729"/>
    </source>
</evidence>
<evidence type="ECO:0000256" key="5">
    <source>
        <dbReference type="ARBA" id="ARBA00022982"/>
    </source>
</evidence>
<dbReference type="CDD" id="cd08760">
    <property type="entry name" value="Cyt_b561_FRRS1_like"/>
    <property type="match status" value="1"/>
</dbReference>
<keyword evidence="4" id="KW-0732">Signal</keyword>
<dbReference type="PANTHER" id="PTHR23130:SF115">
    <property type="entry name" value="OS01G0680900 PROTEIN"/>
    <property type="match status" value="1"/>
</dbReference>
<sequence>MANNPAPGASSSSSKLQQQLLTCSLCFLLMVNLSHKIVQSAEAAPDKDGWTASRGNSSTKSSELCSSSSSSIDTATFLPPPYSNITMACTPLWNNFVLRYHKGEDNVMTFVLSVVYTSGWVGMGFSKNGLMVGSSAVVGWVTKKGTPMVKQYYLQGSKQSQVVADAGELDLNHIPPAAVLHPPHIYLAFQAKFDRPLLKQPIILAFGTKYPGHHHYRLSHHDDKTTILFDFSAGPESAVVIDAGEMKRNHGVLATLGWGVLLPAGAIVARYLREKDPLWFYLHSIIQFLGFLLGLAAVVLGQKLYMETNNAQLLPHRGIGIFILTLAILQILAFFLRPNKESKIRRYWNWYHAWIGRAALFFAAVNVVLGIHMGHAGTAWKVMYALILTTILVTVITLEALQRLRWRPEKNTDDINNHHPHASNLQMNSNAIM</sequence>
<feature type="region of interest" description="Disordered" evidence="8">
    <location>
        <begin position="412"/>
        <end position="433"/>
    </location>
</feature>
<feature type="transmembrane region" description="Helical" evidence="9">
    <location>
        <begin position="279"/>
        <end position="299"/>
    </location>
</feature>
<keyword evidence="6 9" id="KW-1133">Transmembrane helix</keyword>
<dbReference type="PROSITE" id="PS50836">
    <property type="entry name" value="DOMON"/>
    <property type="match status" value="1"/>
</dbReference>
<evidence type="ECO:0000313" key="13">
    <source>
        <dbReference type="Proteomes" id="UP001154282"/>
    </source>
</evidence>
<comment type="caution">
    <text evidence="12">The sequence shown here is derived from an EMBL/GenBank/DDBJ whole genome shotgun (WGS) entry which is preliminary data.</text>
</comment>
<evidence type="ECO:0000256" key="8">
    <source>
        <dbReference type="SAM" id="MobiDB-lite"/>
    </source>
</evidence>
<keyword evidence="3 9" id="KW-0812">Transmembrane</keyword>
<feature type="transmembrane region" description="Helical" evidence="9">
    <location>
        <begin position="383"/>
        <end position="401"/>
    </location>
</feature>
<feature type="domain" description="Cytochrome b561" evidence="11">
    <location>
        <begin position="212"/>
        <end position="407"/>
    </location>
</feature>
<keyword evidence="2" id="KW-0813">Transport</keyword>
<feature type="domain" description="DOMON" evidence="10">
    <location>
        <begin position="94"/>
        <end position="207"/>
    </location>
</feature>
<dbReference type="GO" id="GO:0016020">
    <property type="term" value="C:membrane"/>
    <property type="evidence" value="ECO:0007669"/>
    <property type="project" value="UniProtKB-SubCell"/>
</dbReference>
<dbReference type="SMART" id="SM00665">
    <property type="entry name" value="B561"/>
    <property type="match status" value="1"/>
</dbReference>